<feature type="chain" id="PRO_5046825221" evidence="2">
    <location>
        <begin position="23"/>
        <end position="102"/>
    </location>
</feature>
<evidence type="ECO:0000256" key="1">
    <source>
        <dbReference type="ARBA" id="ARBA00023157"/>
    </source>
</evidence>
<dbReference type="InterPro" id="IPR020901">
    <property type="entry name" value="Prtase_inh_Kunz-CS"/>
</dbReference>
<organism evidence="4 5">
    <name type="scientific">Polyangium mundeleinium</name>
    <dbReference type="NCBI Taxonomy" id="2995306"/>
    <lineage>
        <taxon>Bacteria</taxon>
        <taxon>Pseudomonadati</taxon>
        <taxon>Myxococcota</taxon>
        <taxon>Polyangia</taxon>
        <taxon>Polyangiales</taxon>
        <taxon>Polyangiaceae</taxon>
        <taxon>Polyangium</taxon>
    </lineage>
</organism>
<gene>
    <name evidence="4" type="ORF">POL67_31895</name>
</gene>
<keyword evidence="5" id="KW-1185">Reference proteome</keyword>
<keyword evidence="1" id="KW-1015">Disulfide bond</keyword>
<feature type="signal peptide" evidence="2">
    <location>
        <begin position="1"/>
        <end position="22"/>
    </location>
</feature>
<feature type="domain" description="BPTI/Kunitz inhibitor" evidence="3">
    <location>
        <begin position="46"/>
        <end position="96"/>
    </location>
</feature>
<sequence>MKRGLACVLAAISLLFVLPASAAEDVEENADLAEEELNAQPARRICNQPIVSGPCRAAFRRFAFNRAVGRCVPFVYGGCQGNRNNFESLRACQRVCTRGFRR</sequence>
<dbReference type="Proteomes" id="UP001221411">
    <property type="component" value="Unassembled WGS sequence"/>
</dbReference>
<dbReference type="PANTHER" id="PTHR10083">
    <property type="entry name" value="KUNITZ-TYPE PROTEASE INHIBITOR-RELATED"/>
    <property type="match status" value="1"/>
</dbReference>
<proteinExistence type="predicted"/>
<name>A0ABT5EVY0_9BACT</name>
<dbReference type="PRINTS" id="PR00759">
    <property type="entry name" value="BASICPTASE"/>
</dbReference>
<dbReference type="InterPro" id="IPR036880">
    <property type="entry name" value="Kunitz_BPTI_sf"/>
</dbReference>
<dbReference type="Pfam" id="PF00014">
    <property type="entry name" value="Kunitz_BPTI"/>
    <property type="match status" value="1"/>
</dbReference>
<reference evidence="4 5" key="1">
    <citation type="submission" date="2022-11" db="EMBL/GenBank/DDBJ databases">
        <title>Minimal conservation of predation-associated metabolite biosynthetic gene clusters underscores biosynthetic potential of Myxococcota including descriptions for ten novel species: Archangium lansinium sp. nov., Myxococcus landrumus sp. nov., Nannocystis bai.</title>
        <authorList>
            <person name="Ahearne A."/>
            <person name="Stevens C."/>
            <person name="Dowd S."/>
        </authorList>
    </citation>
    <scope>NUCLEOTIDE SEQUENCE [LARGE SCALE GENOMIC DNA]</scope>
    <source>
        <strain evidence="4 5">RJM3</strain>
    </source>
</reference>
<dbReference type="PROSITE" id="PS00280">
    <property type="entry name" value="BPTI_KUNITZ_1"/>
    <property type="match status" value="1"/>
</dbReference>
<dbReference type="PROSITE" id="PS50279">
    <property type="entry name" value="BPTI_KUNITZ_2"/>
    <property type="match status" value="1"/>
</dbReference>
<keyword evidence="2" id="KW-0732">Signal</keyword>
<evidence type="ECO:0000259" key="3">
    <source>
        <dbReference type="PROSITE" id="PS50279"/>
    </source>
</evidence>
<evidence type="ECO:0000313" key="4">
    <source>
        <dbReference type="EMBL" id="MDC0745973.1"/>
    </source>
</evidence>
<dbReference type="CDD" id="cd00109">
    <property type="entry name" value="Kunitz-type"/>
    <property type="match status" value="1"/>
</dbReference>
<dbReference type="InterPro" id="IPR002223">
    <property type="entry name" value="Kunitz_BPTI"/>
</dbReference>
<dbReference type="RefSeq" id="WP_271924017.1">
    <property type="nucleotide sequence ID" value="NZ_JAQNDO010000001.1"/>
</dbReference>
<dbReference type="InterPro" id="IPR050098">
    <property type="entry name" value="TFPI/VKTCI-like"/>
</dbReference>
<evidence type="ECO:0000313" key="5">
    <source>
        <dbReference type="Proteomes" id="UP001221411"/>
    </source>
</evidence>
<dbReference type="SMART" id="SM00131">
    <property type="entry name" value="KU"/>
    <property type="match status" value="1"/>
</dbReference>
<accession>A0ABT5EVY0</accession>
<evidence type="ECO:0000256" key="2">
    <source>
        <dbReference type="SAM" id="SignalP"/>
    </source>
</evidence>
<comment type="caution">
    <text evidence="4">The sequence shown here is derived from an EMBL/GenBank/DDBJ whole genome shotgun (WGS) entry which is preliminary data.</text>
</comment>
<dbReference type="EMBL" id="JAQNDO010000001">
    <property type="protein sequence ID" value="MDC0745973.1"/>
    <property type="molecule type" value="Genomic_DNA"/>
</dbReference>
<protein>
    <submittedName>
        <fullName evidence="4">BPTI/Kunitz domain-containing protein</fullName>
    </submittedName>
</protein>
<dbReference type="PANTHER" id="PTHR10083:SF374">
    <property type="entry name" value="BPTI_KUNITZ INHIBITOR DOMAIN-CONTAINING PROTEIN"/>
    <property type="match status" value="1"/>
</dbReference>
<dbReference type="Gene3D" id="4.10.410.10">
    <property type="entry name" value="Pancreatic trypsin inhibitor Kunitz domain"/>
    <property type="match status" value="1"/>
</dbReference>
<dbReference type="SUPFAM" id="SSF57362">
    <property type="entry name" value="BPTI-like"/>
    <property type="match status" value="1"/>
</dbReference>